<feature type="region of interest" description="Disordered" evidence="2">
    <location>
        <begin position="224"/>
        <end position="276"/>
    </location>
</feature>
<keyword evidence="1" id="KW-0106">Calcium</keyword>
<dbReference type="InterPro" id="IPR018247">
    <property type="entry name" value="EF_Hand_1_Ca_BS"/>
</dbReference>
<protein>
    <recommendedName>
        <fullName evidence="4">EF-hand domain-containing protein</fullName>
    </recommendedName>
</protein>
<evidence type="ECO:0000313" key="5">
    <source>
        <dbReference type="EMBL" id="GMI18500.1"/>
    </source>
</evidence>
<dbReference type="CDD" id="cd00051">
    <property type="entry name" value="EFh"/>
    <property type="match status" value="1"/>
</dbReference>
<feature type="transmembrane region" description="Helical" evidence="3">
    <location>
        <begin position="147"/>
        <end position="169"/>
    </location>
</feature>
<accession>A0A9W7L117</accession>
<reference evidence="6" key="1">
    <citation type="journal article" date="2023" name="Commun. Biol.">
        <title>Genome analysis of Parmales, the sister group of diatoms, reveals the evolutionary specialization of diatoms from phago-mixotrophs to photoautotrophs.</title>
        <authorList>
            <person name="Ban H."/>
            <person name="Sato S."/>
            <person name="Yoshikawa S."/>
            <person name="Yamada K."/>
            <person name="Nakamura Y."/>
            <person name="Ichinomiya M."/>
            <person name="Sato N."/>
            <person name="Blanc-Mathieu R."/>
            <person name="Endo H."/>
            <person name="Kuwata A."/>
            <person name="Ogata H."/>
        </authorList>
    </citation>
    <scope>NUCLEOTIDE SEQUENCE [LARGE SCALE GENOMIC DNA]</scope>
    <source>
        <strain evidence="6">NIES 3700</strain>
    </source>
</reference>
<sequence length="423" mass="47796">MSFEVRAEAKKAGLEKVETSHGCCGPAAYANHFKAFTKVLTILTLIAEIADLATHDADAAYNMSMVWITATALIIMLLLERVKYFARYYFFTITVSCVVHGVFKPERAAVRVVLWFLFFILGGVLMYAKGFMHADVKLKRDKWSKRLIVMIFVIVVQTAVSGLGVYCQYEKGDADCERDVFWLFCINSVFFLVILCMCLMVSEEESDKWHQAYSRGDIELVVEEDSDDSDGDGFFDDDGEKKKKKAKAQGGESGDIEEGMGLIDNETPPDANKDAEELKKERIERDIKEGKWSAERVFAAFDNDNSGTLDVGELKLALTSLLERDVSHEEATRFASRYDVNGDGVLDFEEFTKCVSNATNSLNHFFTNMFSVIPIVESDNAEAKEKARKTVLLKEKDVKKAKERLEKDQVDNLYEIDDDDDDK</sequence>
<keyword evidence="3" id="KW-0812">Transmembrane</keyword>
<feature type="transmembrane region" description="Helical" evidence="3">
    <location>
        <begin position="109"/>
        <end position="127"/>
    </location>
</feature>
<name>A0A9W7L117_9STRA</name>
<dbReference type="InterPro" id="IPR011992">
    <property type="entry name" value="EF-hand-dom_pair"/>
</dbReference>
<evidence type="ECO:0000256" key="3">
    <source>
        <dbReference type="SAM" id="Phobius"/>
    </source>
</evidence>
<dbReference type="PROSITE" id="PS50222">
    <property type="entry name" value="EF_HAND_2"/>
    <property type="match status" value="2"/>
</dbReference>
<feature type="domain" description="EF-hand" evidence="4">
    <location>
        <begin position="326"/>
        <end position="361"/>
    </location>
</feature>
<evidence type="ECO:0000259" key="4">
    <source>
        <dbReference type="PROSITE" id="PS50222"/>
    </source>
</evidence>
<dbReference type="Pfam" id="PF13499">
    <property type="entry name" value="EF-hand_7"/>
    <property type="match status" value="1"/>
</dbReference>
<dbReference type="GO" id="GO:0005509">
    <property type="term" value="F:calcium ion binding"/>
    <property type="evidence" value="ECO:0007669"/>
    <property type="project" value="InterPro"/>
</dbReference>
<dbReference type="Gene3D" id="1.10.238.10">
    <property type="entry name" value="EF-hand"/>
    <property type="match status" value="1"/>
</dbReference>
<dbReference type="Proteomes" id="UP001165122">
    <property type="component" value="Unassembled WGS sequence"/>
</dbReference>
<dbReference type="PROSITE" id="PS00018">
    <property type="entry name" value="EF_HAND_1"/>
    <property type="match status" value="2"/>
</dbReference>
<keyword evidence="3" id="KW-0472">Membrane</keyword>
<gene>
    <name evidence="5" type="ORF">TrLO_g14664</name>
</gene>
<dbReference type="SMART" id="SM00054">
    <property type="entry name" value="EFh"/>
    <property type="match status" value="2"/>
</dbReference>
<feature type="transmembrane region" description="Helical" evidence="3">
    <location>
        <begin position="86"/>
        <end position="103"/>
    </location>
</feature>
<dbReference type="SUPFAM" id="SSF47473">
    <property type="entry name" value="EF-hand"/>
    <property type="match status" value="1"/>
</dbReference>
<keyword evidence="6" id="KW-1185">Reference proteome</keyword>
<feature type="transmembrane region" description="Helical" evidence="3">
    <location>
        <begin position="181"/>
        <end position="201"/>
    </location>
</feature>
<comment type="caution">
    <text evidence="5">The sequence shown here is derived from an EMBL/GenBank/DDBJ whole genome shotgun (WGS) entry which is preliminary data.</text>
</comment>
<dbReference type="EMBL" id="BRXW01000336">
    <property type="protein sequence ID" value="GMI18500.1"/>
    <property type="molecule type" value="Genomic_DNA"/>
</dbReference>
<dbReference type="InterPro" id="IPR002048">
    <property type="entry name" value="EF_hand_dom"/>
</dbReference>
<feature type="transmembrane region" description="Helical" evidence="3">
    <location>
        <begin position="59"/>
        <end position="79"/>
    </location>
</feature>
<keyword evidence="3" id="KW-1133">Transmembrane helix</keyword>
<dbReference type="OrthoDB" id="26525at2759"/>
<evidence type="ECO:0000256" key="1">
    <source>
        <dbReference type="ARBA" id="ARBA00022837"/>
    </source>
</evidence>
<evidence type="ECO:0000313" key="6">
    <source>
        <dbReference type="Proteomes" id="UP001165122"/>
    </source>
</evidence>
<organism evidence="5 6">
    <name type="scientific">Triparma laevis f. longispina</name>
    <dbReference type="NCBI Taxonomy" id="1714387"/>
    <lineage>
        <taxon>Eukaryota</taxon>
        <taxon>Sar</taxon>
        <taxon>Stramenopiles</taxon>
        <taxon>Ochrophyta</taxon>
        <taxon>Bolidophyceae</taxon>
        <taxon>Parmales</taxon>
        <taxon>Triparmaceae</taxon>
        <taxon>Triparma</taxon>
    </lineage>
</organism>
<dbReference type="AlphaFoldDB" id="A0A9W7L117"/>
<proteinExistence type="predicted"/>
<feature type="compositionally biased region" description="Acidic residues" evidence="2">
    <location>
        <begin position="224"/>
        <end position="238"/>
    </location>
</feature>
<feature type="domain" description="EF-hand" evidence="4">
    <location>
        <begin position="294"/>
        <end position="324"/>
    </location>
</feature>
<evidence type="ECO:0000256" key="2">
    <source>
        <dbReference type="SAM" id="MobiDB-lite"/>
    </source>
</evidence>